<feature type="region of interest" description="Disordered" evidence="1">
    <location>
        <begin position="1"/>
        <end position="133"/>
    </location>
</feature>
<feature type="compositionally biased region" description="Basic and acidic residues" evidence="1">
    <location>
        <begin position="72"/>
        <end position="90"/>
    </location>
</feature>
<organism evidence="2 3">
    <name type="scientific">Pseudocercospora musae</name>
    <dbReference type="NCBI Taxonomy" id="113226"/>
    <lineage>
        <taxon>Eukaryota</taxon>
        <taxon>Fungi</taxon>
        <taxon>Dikarya</taxon>
        <taxon>Ascomycota</taxon>
        <taxon>Pezizomycotina</taxon>
        <taxon>Dothideomycetes</taxon>
        <taxon>Dothideomycetidae</taxon>
        <taxon>Mycosphaerellales</taxon>
        <taxon>Mycosphaerellaceae</taxon>
        <taxon>Pseudocercospora</taxon>
    </lineage>
</organism>
<comment type="caution">
    <text evidence="2">The sequence shown here is derived from an EMBL/GenBank/DDBJ whole genome shotgun (WGS) entry which is preliminary data.</text>
</comment>
<gene>
    <name evidence="2" type="ORF">AC579_1244</name>
</gene>
<proteinExistence type="predicted"/>
<dbReference type="OrthoDB" id="5407645at2759"/>
<feature type="compositionally biased region" description="Low complexity" evidence="1">
    <location>
        <begin position="18"/>
        <end position="28"/>
    </location>
</feature>
<keyword evidence="3" id="KW-1185">Reference proteome</keyword>
<dbReference type="EMBL" id="LFZO01000443">
    <property type="protein sequence ID" value="KXT08454.1"/>
    <property type="molecule type" value="Genomic_DNA"/>
</dbReference>
<evidence type="ECO:0000313" key="3">
    <source>
        <dbReference type="Proteomes" id="UP000073492"/>
    </source>
</evidence>
<dbReference type="AlphaFoldDB" id="A0A139I163"/>
<dbReference type="Proteomes" id="UP000073492">
    <property type="component" value="Unassembled WGS sequence"/>
</dbReference>
<name>A0A139I163_9PEZI</name>
<feature type="compositionally biased region" description="Basic residues" evidence="1">
    <location>
        <begin position="91"/>
        <end position="117"/>
    </location>
</feature>
<evidence type="ECO:0000256" key="1">
    <source>
        <dbReference type="SAM" id="MobiDB-lite"/>
    </source>
</evidence>
<feature type="compositionally biased region" description="Basic and acidic residues" evidence="1">
    <location>
        <begin position="53"/>
        <end position="63"/>
    </location>
</feature>
<reference evidence="2 3" key="1">
    <citation type="submission" date="2015-07" db="EMBL/GenBank/DDBJ databases">
        <title>Comparative genomics of the Sigatoka disease complex on banana suggests a link between parallel evolutionary changes in Pseudocercospora fijiensis and Pseudocercospora eumusae and increased virulence on the banana host.</title>
        <authorList>
            <person name="Chang T.-C."/>
            <person name="Salvucci A."/>
            <person name="Crous P.W."/>
            <person name="Stergiopoulos I."/>
        </authorList>
    </citation>
    <scope>NUCLEOTIDE SEQUENCE [LARGE SCALE GENOMIC DNA]</scope>
    <source>
        <strain evidence="2 3">CBS 116634</strain>
    </source>
</reference>
<evidence type="ECO:0000313" key="2">
    <source>
        <dbReference type="EMBL" id="KXT08454.1"/>
    </source>
</evidence>
<sequence>MDRANPMWAGHHPDPKDSAPSPRSRPPSLNHAGLMERPRRETGYVPYQNALYYRDRDDNDKWRASHTWSSRNDVRKERSMSSSRSDGERSRHSRGRRHGHGRSRSRSQSRSRSRSRSQARYSPQDDPDRPKDRYTLKKAAKCAALGAGLEAFRARNEPGPWMGRKGKRMALAAASGVAVGSVRQGSLSAAGWLPYAEALCTGFFAVEWYKKIGRDTHHEENALKEQEQWRREKRERRSTDGR</sequence>
<accession>A0A139I163</accession>
<protein>
    <submittedName>
        <fullName evidence="2">Uncharacterized protein</fullName>
    </submittedName>
</protein>
<feature type="region of interest" description="Disordered" evidence="1">
    <location>
        <begin position="219"/>
        <end position="242"/>
    </location>
</feature>